<evidence type="ECO:0000256" key="1">
    <source>
        <dbReference type="ARBA" id="ARBA00013260"/>
    </source>
</evidence>
<evidence type="ECO:0000256" key="8">
    <source>
        <dbReference type="HAMAP-Rule" id="MF_00083"/>
    </source>
</evidence>
<dbReference type="GO" id="GO:0005737">
    <property type="term" value="C:cytoplasm"/>
    <property type="evidence" value="ECO:0007669"/>
    <property type="project" value="UniProtKB-SubCell"/>
</dbReference>
<evidence type="ECO:0000256" key="3">
    <source>
        <dbReference type="ARBA" id="ARBA00022801"/>
    </source>
</evidence>
<dbReference type="PANTHER" id="PTHR17224:SF1">
    <property type="entry name" value="PEPTIDYL-TRNA HYDROLASE"/>
    <property type="match status" value="1"/>
</dbReference>
<comment type="function">
    <text evidence="8">Hydrolyzes ribosome-free peptidyl-tRNAs (with 1 or more amino acids incorporated), which drop off the ribosome during protein synthesis, or as a result of ribosome stalling.</text>
</comment>
<evidence type="ECO:0000256" key="2">
    <source>
        <dbReference type="ARBA" id="ARBA00022555"/>
    </source>
</evidence>
<comment type="similarity">
    <text evidence="5 8">Belongs to the PTH family.</text>
</comment>
<dbReference type="InterPro" id="IPR018171">
    <property type="entry name" value="Pept_tRNA_hydro_CS"/>
</dbReference>
<dbReference type="GO" id="GO:0006515">
    <property type="term" value="P:protein quality control for misfolded or incompletely synthesized proteins"/>
    <property type="evidence" value="ECO:0007669"/>
    <property type="project" value="UniProtKB-UniRule"/>
</dbReference>
<gene>
    <name evidence="8" type="primary">pth</name>
    <name evidence="9" type="ORF">BM477_02525</name>
</gene>
<dbReference type="GO" id="GO:0000049">
    <property type="term" value="F:tRNA binding"/>
    <property type="evidence" value="ECO:0007669"/>
    <property type="project" value="UniProtKB-UniRule"/>
</dbReference>
<proteinExistence type="inferred from homology"/>
<evidence type="ECO:0000313" key="10">
    <source>
        <dbReference type="Proteomes" id="UP000186465"/>
    </source>
</evidence>
<dbReference type="GO" id="GO:0004045">
    <property type="term" value="F:peptidyl-tRNA hydrolase activity"/>
    <property type="evidence" value="ECO:0007669"/>
    <property type="project" value="UniProtKB-UniRule"/>
</dbReference>
<name>A0A1Q5PRX5_9ACTO</name>
<dbReference type="GO" id="GO:0072344">
    <property type="term" value="P:rescue of stalled ribosome"/>
    <property type="evidence" value="ECO:0007669"/>
    <property type="project" value="UniProtKB-UniRule"/>
</dbReference>
<feature type="active site" description="Proton acceptor" evidence="8">
    <location>
        <position position="25"/>
    </location>
</feature>
<dbReference type="AlphaFoldDB" id="A0A1Q5PRX5"/>
<comment type="catalytic activity">
    <reaction evidence="6 8">
        <text>an N-acyl-L-alpha-aminoacyl-tRNA + H2O = an N-acyl-L-amino acid + a tRNA + H(+)</text>
        <dbReference type="Rhea" id="RHEA:54448"/>
        <dbReference type="Rhea" id="RHEA-COMP:10123"/>
        <dbReference type="Rhea" id="RHEA-COMP:13883"/>
        <dbReference type="ChEBI" id="CHEBI:15377"/>
        <dbReference type="ChEBI" id="CHEBI:15378"/>
        <dbReference type="ChEBI" id="CHEBI:59874"/>
        <dbReference type="ChEBI" id="CHEBI:78442"/>
        <dbReference type="ChEBI" id="CHEBI:138191"/>
        <dbReference type="EC" id="3.1.1.29"/>
    </reaction>
</comment>
<keyword evidence="4 8" id="KW-0694">RNA-binding</keyword>
<feature type="binding site" evidence="8">
    <location>
        <position position="20"/>
    </location>
    <ligand>
        <name>tRNA</name>
        <dbReference type="ChEBI" id="CHEBI:17843"/>
    </ligand>
</feature>
<protein>
    <recommendedName>
        <fullName evidence="7 8">Peptidyl-tRNA hydrolase</fullName>
        <shortName evidence="8">Pth</shortName>
        <ecNumber evidence="1 8">3.1.1.29</ecNumber>
    </recommendedName>
</protein>
<comment type="caution">
    <text evidence="9">The sequence shown here is derived from an EMBL/GenBank/DDBJ whole genome shotgun (WGS) entry which is preliminary data.</text>
</comment>
<reference evidence="10" key="1">
    <citation type="submission" date="2016-11" db="EMBL/GenBank/DDBJ databases">
        <title>Actinomyces gypaetusis sp. nov. isolated from Gypaetus barbatus in Qinghai Tibet Plateau China.</title>
        <authorList>
            <person name="Meng X."/>
        </authorList>
    </citation>
    <scope>NUCLEOTIDE SEQUENCE [LARGE SCALE GENOMIC DNA]</scope>
    <source>
        <strain evidence="10">DSM 15383</strain>
    </source>
</reference>
<accession>A0A1Q5PRX5</accession>
<keyword evidence="10" id="KW-1185">Reference proteome</keyword>
<comment type="function">
    <text evidence="8">Catalyzes the release of premature peptidyl moieties from peptidyl-tRNA molecules trapped in stalled 50S ribosomal subunits, and thus maintains levels of free tRNAs and 50S ribosomes.</text>
</comment>
<sequence>MTSTSTPWIIVGLGNPGSQYAKNRHNIGQMVIHALAAEAGATLVRHKARAQVAEARLGILPGGAPGPRVVLATLDSYMNTSGGPTAALLKFYSASAENLLVIHDELDIPEHALRLKLGGGEGGHNGLRSITSALGTKNYHRLRVGIGRPPGRMDTADYVLSNFPPKAAADWQVTIQEAAEAAEDVVTLGFLDAQQRLHSRQ</sequence>
<dbReference type="Proteomes" id="UP000186465">
    <property type="component" value="Unassembled WGS sequence"/>
</dbReference>
<feature type="site" description="Stabilizes the basic form of H active site to accept a proton" evidence="8">
    <location>
        <position position="104"/>
    </location>
</feature>
<dbReference type="RefSeq" id="WP_075361108.1">
    <property type="nucleotide sequence ID" value="NZ_MPDM01000002.1"/>
</dbReference>
<feature type="binding site" evidence="8">
    <location>
        <position position="125"/>
    </location>
    <ligand>
        <name>tRNA</name>
        <dbReference type="ChEBI" id="CHEBI:17843"/>
    </ligand>
</feature>
<evidence type="ECO:0000256" key="5">
    <source>
        <dbReference type="ARBA" id="ARBA00038063"/>
    </source>
</evidence>
<dbReference type="EMBL" id="MPDM01000002">
    <property type="protein sequence ID" value="OKL50283.1"/>
    <property type="molecule type" value="Genomic_DNA"/>
</dbReference>
<dbReference type="Pfam" id="PF01195">
    <property type="entry name" value="Pept_tRNA_hydro"/>
    <property type="match status" value="1"/>
</dbReference>
<evidence type="ECO:0000256" key="4">
    <source>
        <dbReference type="ARBA" id="ARBA00022884"/>
    </source>
</evidence>
<dbReference type="PROSITE" id="PS01196">
    <property type="entry name" value="PEPT_TRNA_HYDROL_2"/>
    <property type="match status" value="1"/>
</dbReference>
<dbReference type="CDD" id="cd00462">
    <property type="entry name" value="PTH"/>
    <property type="match status" value="1"/>
</dbReference>
<feature type="binding site" evidence="8">
    <location>
        <position position="79"/>
    </location>
    <ligand>
        <name>tRNA</name>
        <dbReference type="ChEBI" id="CHEBI:17843"/>
    </ligand>
</feature>
<comment type="subunit">
    <text evidence="8">Monomer.</text>
</comment>
<dbReference type="PANTHER" id="PTHR17224">
    <property type="entry name" value="PEPTIDYL-TRNA HYDROLASE"/>
    <property type="match status" value="1"/>
</dbReference>
<comment type="subcellular location">
    <subcellularLocation>
        <location evidence="8">Cytoplasm</location>
    </subcellularLocation>
</comment>
<dbReference type="HAMAP" id="MF_00083">
    <property type="entry name" value="Pept_tRNA_hydro_bact"/>
    <property type="match status" value="1"/>
</dbReference>
<dbReference type="InterPro" id="IPR001328">
    <property type="entry name" value="Pept_tRNA_hydro"/>
</dbReference>
<evidence type="ECO:0000313" key="9">
    <source>
        <dbReference type="EMBL" id="OKL50283.1"/>
    </source>
</evidence>
<dbReference type="FunFam" id="3.40.50.1470:FF:000001">
    <property type="entry name" value="Peptidyl-tRNA hydrolase"/>
    <property type="match status" value="1"/>
</dbReference>
<feature type="binding site" evidence="8">
    <location>
        <position position="77"/>
    </location>
    <ligand>
        <name>tRNA</name>
        <dbReference type="ChEBI" id="CHEBI:17843"/>
    </ligand>
</feature>
<evidence type="ECO:0000256" key="6">
    <source>
        <dbReference type="ARBA" id="ARBA00048707"/>
    </source>
</evidence>
<keyword evidence="8" id="KW-0963">Cytoplasm</keyword>
<dbReference type="NCBIfam" id="TIGR00447">
    <property type="entry name" value="pth"/>
    <property type="match status" value="1"/>
</dbReference>
<dbReference type="STRING" id="156892.BM477_02525"/>
<keyword evidence="3 8" id="KW-0378">Hydrolase</keyword>
<dbReference type="InterPro" id="IPR036416">
    <property type="entry name" value="Pept_tRNA_hydro_sf"/>
</dbReference>
<evidence type="ECO:0000256" key="7">
    <source>
        <dbReference type="ARBA" id="ARBA00050038"/>
    </source>
</evidence>
<dbReference type="Gene3D" id="3.40.50.1470">
    <property type="entry name" value="Peptidyl-tRNA hydrolase"/>
    <property type="match status" value="1"/>
</dbReference>
<organism evidence="9 10">
    <name type="scientific">Boudabousia marimammalium</name>
    <dbReference type="NCBI Taxonomy" id="156892"/>
    <lineage>
        <taxon>Bacteria</taxon>
        <taxon>Bacillati</taxon>
        <taxon>Actinomycetota</taxon>
        <taxon>Actinomycetes</taxon>
        <taxon>Actinomycetales</taxon>
        <taxon>Actinomycetaceae</taxon>
        <taxon>Boudabousia</taxon>
    </lineage>
</organism>
<feature type="site" description="Discriminates between blocked and unblocked aminoacyl-tRNA" evidence="8">
    <location>
        <position position="15"/>
    </location>
</feature>
<dbReference type="SUPFAM" id="SSF53178">
    <property type="entry name" value="Peptidyl-tRNA hydrolase-like"/>
    <property type="match status" value="1"/>
</dbReference>
<dbReference type="OrthoDB" id="9800507at2"/>
<keyword evidence="2 8" id="KW-0820">tRNA-binding</keyword>
<dbReference type="EC" id="3.1.1.29" evidence="1 8"/>